<gene>
    <name evidence="1" type="ORF">BW897_11350</name>
</gene>
<evidence type="ECO:0000313" key="1">
    <source>
        <dbReference type="EMBL" id="OOR12697.1"/>
    </source>
</evidence>
<proteinExistence type="predicted"/>
<name>A0A1S9TRZ2_BACCE</name>
<accession>A0A1S9TRZ2</accession>
<dbReference type="AlphaFoldDB" id="A0A1S9TRZ2"/>
<dbReference type="EMBL" id="MUAJ01000007">
    <property type="protein sequence ID" value="OOR12697.1"/>
    <property type="molecule type" value="Genomic_DNA"/>
</dbReference>
<dbReference type="Proteomes" id="UP000190906">
    <property type="component" value="Unassembled WGS sequence"/>
</dbReference>
<reference evidence="1 2" key="1">
    <citation type="submission" date="2017-01" db="EMBL/GenBank/DDBJ databases">
        <title>Bacillus cereus isolates.</title>
        <authorList>
            <person name="Beno S.M."/>
        </authorList>
    </citation>
    <scope>NUCLEOTIDE SEQUENCE [LARGE SCALE GENOMIC DNA]</scope>
    <source>
        <strain evidence="1 2">FSL H8-0485</strain>
    </source>
</reference>
<organism evidence="1 2">
    <name type="scientific">Bacillus cereus</name>
    <dbReference type="NCBI Taxonomy" id="1396"/>
    <lineage>
        <taxon>Bacteria</taxon>
        <taxon>Bacillati</taxon>
        <taxon>Bacillota</taxon>
        <taxon>Bacilli</taxon>
        <taxon>Bacillales</taxon>
        <taxon>Bacillaceae</taxon>
        <taxon>Bacillus</taxon>
        <taxon>Bacillus cereus group</taxon>
    </lineage>
</organism>
<sequence>MGSHENLKPTRLNHLFNSIYGLEFLKGLFQMNMEYISFIVCIKFLAFNLEHSEKLFDIRKLLL</sequence>
<comment type="caution">
    <text evidence="1">The sequence shown here is derived from an EMBL/GenBank/DDBJ whole genome shotgun (WGS) entry which is preliminary data.</text>
</comment>
<evidence type="ECO:0000313" key="2">
    <source>
        <dbReference type="Proteomes" id="UP000190906"/>
    </source>
</evidence>
<protein>
    <submittedName>
        <fullName evidence="1">Uncharacterized protein</fullName>
    </submittedName>
</protein>